<comment type="caution">
    <text evidence="1">The sequence shown here is derived from an EMBL/GenBank/DDBJ whole genome shotgun (WGS) entry which is preliminary data.</text>
</comment>
<dbReference type="InterPro" id="IPR019270">
    <property type="entry name" value="DUF2283"/>
</dbReference>
<evidence type="ECO:0000313" key="2">
    <source>
        <dbReference type="Proteomes" id="UP001500469"/>
    </source>
</evidence>
<keyword evidence="2" id="KW-1185">Reference proteome</keyword>
<dbReference type="Pfam" id="PF10049">
    <property type="entry name" value="DUF2283"/>
    <property type="match status" value="1"/>
</dbReference>
<name>A0ABP3YHQ4_9BACT</name>
<sequence length="74" mass="8679">METIDYKDIKAVLPYFLKHKFLWTSYDEQSDVLYVHFKENAISDDSEMTKDDLIIRYEGGEVVGITLLNASKRM</sequence>
<dbReference type="EMBL" id="BAAAFI010000040">
    <property type="protein sequence ID" value="GAA0880132.1"/>
    <property type="molecule type" value="Genomic_DNA"/>
</dbReference>
<gene>
    <name evidence="1" type="ORF">GCM10009119_31020</name>
</gene>
<reference evidence="2" key="1">
    <citation type="journal article" date="2019" name="Int. J. Syst. Evol. Microbiol.">
        <title>The Global Catalogue of Microorganisms (GCM) 10K type strain sequencing project: providing services to taxonomists for standard genome sequencing and annotation.</title>
        <authorList>
            <consortium name="The Broad Institute Genomics Platform"/>
            <consortium name="The Broad Institute Genome Sequencing Center for Infectious Disease"/>
            <person name="Wu L."/>
            <person name="Ma J."/>
        </authorList>
    </citation>
    <scope>NUCLEOTIDE SEQUENCE [LARGE SCALE GENOMIC DNA]</scope>
    <source>
        <strain evidence="2">JCM 16112</strain>
    </source>
</reference>
<organism evidence="1 2">
    <name type="scientific">Algoriphagus jejuensis</name>
    <dbReference type="NCBI Taxonomy" id="419934"/>
    <lineage>
        <taxon>Bacteria</taxon>
        <taxon>Pseudomonadati</taxon>
        <taxon>Bacteroidota</taxon>
        <taxon>Cytophagia</taxon>
        <taxon>Cytophagales</taxon>
        <taxon>Cyclobacteriaceae</taxon>
        <taxon>Algoriphagus</taxon>
    </lineage>
</organism>
<protein>
    <recommendedName>
        <fullName evidence="3">DUF2283 domain-containing protein</fullName>
    </recommendedName>
</protein>
<accession>A0ABP3YHQ4</accession>
<evidence type="ECO:0000313" key="1">
    <source>
        <dbReference type="EMBL" id="GAA0880132.1"/>
    </source>
</evidence>
<dbReference type="RefSeq" id="WP_343853201.1">
    <property type="nucleotide sequence ID" value="NZ_BAAAFI010000040.1"/>
</dbReference>
<proteinExistence type="predicted"/>
<dbReference type="Proteomes" id="UP001500469">
    <property type="component" value="Unassembled WGS sequence"/>
</dbReference>
<evidence type="ECO:0008006" key="3">
    <source>
        <dbReference type="Google" id="ProtNLM"/>
    </source>
</evidence>